<reference evidence="2 3" key="1">
    <citation type="journal article" date="2017" name="G3 (Bethesda)">
        <title>First Draft Genome Sequence of the Pathogenic Fungus Lomentospora prolificans (Formerly Scedosporium prolificans).</title>
        <authorList>
            <person name="Luo R."/>
            <person name="Zimin A."/>
            <person name="Workman R."/>
            <person name="Fan Y."/>
            <person name="Pertea G."/>
            <person name="Grossman N."/>
            <person name="Wear M.P."/>
            <person name="Jia B."/>
            <person name="Miller H."/>
            <person name="Casadevall A."/>
            <person name="Timp W."/>
            <person name="Zhang S.X."/>
            <person name="Salzberg S.L."/>
        </authorList>
    </citation>
    <scope>NUCLEOTIDE SEQUENCE [LARGE SCALE GENOMIC DNA]</scope>
    <source>
        <strain evidence="2 3">JHH-5317</strain>
    </source>
</reference>
<dbReference type="EMBL" id="NLAX01001142">
    <property type="protein sequence ID" value="PKS05686.1"/>
    <property type="molecule type" value="Genomic_DNA"/>
</dbReference>
<dbReference type="VEuPathDB" id="FungiDB:jhhlp_007953"/>
<gene>
    <name evidence="2" type="ORF">jhhlp_007953</name>
</gene>
<comment type="caution">
    <text evidence="2">The sequence shown here is derived from an EMBL/GenBank/DDBJ whole genome shotgun (WGS) entry which is preliminary data.</text>
</comment>
<feature type="domain" description="Damage-control phosphatase ARMT1-like metal-binding" evidence="1">
    <location>
        <begin position="1"/>
        <end position="40"/>
    </location>
</feature>
<dbReference type="Pfam" id="PF01937">
    <property type="entry name" value="ARMT1-like_dom"/>
    <property type="match status" value="1"/>
</dbReference>
<keyword evidence="3" id="KW-1185">Reference proteome</keyword>
<evidence type="ECO:0000313" key="3">
    <source>
        <dbReference type="Proteomes" id="UP000233524"/>
    </source>
</evidence>
<sequence>MAPQLRKNLAKSAMTIFKGDVSSRKLVRDATWPYTTPFASALAPRGSGGGPGRAPEMFIHA</sequence>
<name>A0A2N3MZT5_9PEZI</name>
<accession>A0A2N3MZT5</accession>
<evidence type="ECO:0000259" key="1">
    <source>
        <dbReference type="Pfam" id="PF01937"/>
    </source>
</evidence>
<protein>
    <recommendedName>
        <fullName evidence="1">Damage-control phosphatase ARMT1-like metal-binding domain-containing protein</fullName>
    </recommendedName>
</protein>
<dbReference type="InterPro" id="IPR002791">
    <property type="entry name" value="ARMT1-like_metal-bd"/>
</dbReference>
<evidence type="ECO:0000313" key="2">
    <source>
        <dbReference type="EMBL" id="PKS05686.1"/>
    </source>
</evidence>
<dbReference type="Proteomes" id="UP000233524">
    <property type="component" value="Unassembled WGS sequence"/>
</dbReference>
<dbReference type="AlphaFoldDB" id="A0A2N3MZT5"/>
<organism evidence="2 3">
    <name type="scientific">Lomentospora prolificans</name>
    <dbReference type="NCBI Taxonomy" id="41688"/>
    <lineage>
        <taxon>Eukaryota</taxon>
        <taxon>Fungi</taxon>
        <taxon>Dikarya</taxon>
        <taxon>Ascomycota</taxon>
        <taxon>Pezizomycotina</taxon>
        <taxon>Sordariomycetes</taxon>
        <taxon>Hypocreomycetidae</taxon>
        <taxon>Microascales</taxon>
        <taxon>Microascaceae</taxon>
        <taxon>Lomentospora</taxon>
    </lineage>
</organism>
<dbReference type="InParanoid" id="A0A2N3MZT5"/>
<proteinExistence type="predicted"/>